<dbReference type="Pfam" id="PF13609">
    <property type="entry name" value="Porin_4"/>
    <property type="match status" value="1"/>
</dbReference>
<sequence>MKLKTLLFSLACFFPALAQASEVEFIYSGRIDSLYGYNVPAGRYKHNDHSDHWINLFSLNLGLEKEFNADYRAGLYADLNAGINKRQDNFNNGDWGQEIYGIIDSPYGRIMLGETYNTAYQFQVGAPRAGAIGLNDSDIVNFMANPNWVKTKHATAYRTLNSTSMNTDGVAPKISYITPEIYGTMFGFSYAPDSYDRRGLVNKFARYADDSAYVFSLYTEQDLGFADMSAALGYGIFNQDDKDFTAGISFYKGGWTLGASYRKTYVDGGDFAVTGQSDNPRLPDWFDNYREGQAWDIGLGYEIGPYQAALSYLHSEAENTDNQDDIIMLSNQYQLNKYVDLYLIGAQVNFRGATKAVSDNNKGYTVVTGIGLHF</sequence>
<keyword evidence="1" id="KW-0732">Signal</keyword>
<evidence type="ECO:0000259" key="2">
    <source>
        <dbReference type="Pfam" id="PF13609"/>
    </source>
</evidence>
<reference evidence="3" key="1">
    <citation type="submission" date="2020-10" db="EMBL/GenBank/DDBJ databases">
        <authorList>
            <person name="Gilroy R."/>
        </authorList>
    </citation>
    <scope>NUCLEOTIDE SEQUENCE</scope>
    <source>
        <strain evidence="3">ChiW3-316</strain>
    </source>
</reference>
<name>A0A9D1M3V1_9PROT</name>
<dbReference type="SUPFAM" id="SSF56935">
    <property type="entry name" value="Porins"/>
    <property type="match status" value="1"/>
</dbReference>
<protein>
    <submittedName>
        <fullName evidence="3">Porin</fullName>
    </submittedName>
</protein>
<comment type="caution">
    <text evidence="3">The sequence shown here is derived from an EMBL/GenBank/DDBJ whole genome shotgun (WGS) entry which is preliminary data.</text>
</comment>
<gene>
    <name evidence="3" type="ORF">IAD20_04485</name>
</gene>
<evidence type="ECO:0000313" key="4">
    <source>
        <dbReference type="Proteomes" id="UP000824107"/>
    </source>
</evidence>
<organism evidence="3 4">
    <name type="scientific">Candidatus Scatocola faecipullorum</name>
    <dbReference type="NCBI Taxonomy" id="2840917"/>
    <lineage>
        <taxon>Bacteria</taxon>
        <taxon>Pseudomonadati</taxon>
        <taxon>Pseudomonadota</taxon>
        <taxon>Alphaproteobacteria</taxon>
        <taxon>Rhodospirillales</taxon>
        <taxon>Rhodospirillaceae</taxon>
        <taxon>Rhodospirillaceae incertae sedis</taxon>
        <taxon>Candidatus Scatocola</taxon>
    </lineage>
</organism>
<evidence type="ECO:0000256" key="1">
    <source>
        <dbReference type="SAM" id="SignalP"/>
    </source>
</evidence>
<dbReference type="AlphaFoldDB" id="A0A9D1M3V1"/>
<dbReference type="GO" id="GO:0016020">
    <property type="term" value="C:membrane"/>
    <property type="evidence" value="ECO:0007669"/>
    <property type="project" value="InterPro"/>
</dbReference>
<dbReference type="InterPro" id="IPR033900">
    <property type="entry name" value="Gram_neg_porin_domain"/>
</dbReference>
<feature type="signal peptide" evidence="1">
    <location>
        <begin position="1"/>
        <end position="20"/>
    </location>
</feature>
<proteinExistence type="predicted"/>
<dbReference type="Proteomes" id="UP000824107">
    <property type="component" value="Unassembled WGS sequence"/>
</dbReference>
<feature type="domain" description="Porin" evidence="2">
    <location>
        <begin position="11"/>
        <end position="352"/>
    </location>
</feature>
<accession>A0A9D1M3V1</accession>
<feature type="chain" id="PRO_5038561233" evidence="1">
    <location>
        <begin position="21"/>
        <end position="374"/>
    </location>
</feature>
<dbReference type="Gene3D" id="2.40.160.10">
    <property type="entry name" value="Porin"/>
    <property type="match status" value="1"/>
</dbReference>
<dbReference type="GO" id="GO:0015288">
    <property type="term" value="F:porin activity"/>
    <property type="evidence" value="ECO:0007669"/>
    <property type="project" value="InterPro"/>
</dbReference>
<dbReference type="InterPro" id="IPR023614">
    <property type="entry name" value="Porin_dom_sf"/>
</dbReference>
<evidence type="ECO:0000313" key="3">
    <source>
        <dbReference type="EMBL" id="HIU53320.1"/>
    </source>
</evidence>
<dbReference type="EMBL" id="DVNC01000029">
    <property type="protein sequence ID" value="HIU53320.1"/>
    <property type="molecule type" value="Genomic_DNA"/>
</dbReference>
<reference evidence="3" key="2">
    <citation type="journal article" date="2021" name="PeerJ">
        <title>Extensive microbial diversity within the chicken gut microbiome revealed by metagenomics and culture.</title>
        <authorList>
            <person name="Gilroy R."/>
            <person name="Ravi A."/>
            <person name="Getino M."/>
            <person name="Pursley I."/>
            <person name="Horton D.L."/>
            <person name="Alikhan N.F."/>
            <person name="Baker D."/>
            <person name="Gharbi K."/>
            <person name="Hall N."/>
            <person name="Watson M."/>
            <person name="Adriaenssens E.M."/>
            <person name="Foster-Nyarko E."/>
            <person name="Jarju S."/>
            <person name="Secka A."/>
            <person name="Antonio M."/>
            <person name="Oren A."/>
            <person name="Chaudhuri R.R."/>
            <person name="La Ragione R."/>
            <person name="Hildebrand F."/>
            <person name="Pallen M.J."/>
        </authorList>
    </citation>
    <scope>NUCLEOTIDE SEQUENCE</scope>
    <source>
        <strain evidence="3">ChiW3-316</strain>
    </source>
</reference>